<reference evidence="1 2" key="1">
    <citation type="journal article" date="2021" name="Nat. Plants">
        <title>The Taxus genome provides insights into paclitaxel biosynthesis.</title>
        <authorList>
            <person name="Xiong X."/>
            <person name="Gou J."/>
            <person name="Liao Q."/>
            <person name="Li Y."/>
            <person name="Zhou Q."/>
            <person name="Bi G."/>
            <person name="Li C."/>
            <person name="Du R."/>
            <person name="Wang X."/>
            <person name="Sun T."/>
            <person name="Guo L."/>
            <person name="Liang H."/>
            <person name="Lu P."/>
            <person name="Wu Y."/>
            <person name="Zhang Z."/>
            <person name="Ro D.K."/>
            <person name="Shang Y."/>
            <person name="Huang S."/>
            <person name="Yan J."/>
        </authorList>
    </citation>
    <scope>NUCLEOTIDE SEQUENCE [LARGE SCALE GENOMIC DNA]</scope>
    <source>
        <strain evidence="1">Ta-2019</strain>
    </source>
</reference>
<evidence type="ECO:0000313" key="2">
    <source>
        <dbReference type="Proteomes" id="UP000824469"/>
    </source>
</evidence>
<dbReference type="PANTHER" id="PTHR35459">
    <property type="entry name" value="T1N6.14 PROTEIN"/>
    <property type="match status" value="1"/>
</dbReference>
<name>A0AA38LI37_TAXCH</name>
<proteinExistence type="predicted"/>
<dbReference type="AlphaFoldDB" id="A0AA38LI37"/>
<dbReference type="OMA" id="GSPLGWN"/>
<dbReference type="PANTHER" id="PTHR35459:SF2">
    <property type="entry name" value="T1N6.14 PROTEIN"/>
    <property type="match status" value="1"/>
</dbReference>
<feature type="non-terminal residue" evidence="1">
    <location>
        <position position="95"/>
    </location>
</feature>
<protein>
    <submittedName>
        <fullName evidence="1">Uncharacterized protein</fullName>
    </submittedName>
</protein>
<dbReference type="EMBL" id="JAHRHJ020000002">
    <property type="protein sequence ID" value="KAH9324844.1"/>
    <property type="molecule type" value="Genomic_DNA"/>
</dbReference>
<sequence>ILKTPDYRNSRHALEVCKGMRQMMELCKQLRTETCLLGKNKRSDGIPAAGENVDNHSNKRQKEETYQEAYIVGGSPIGWNFIWLMKTENKSTATT</sequence>
<organism evidence="1 2">
    <name type="scientific">Taxus chinensis</name>
    <name type="common">Chinese yew</name>
    <name type="synonym">Taxus wallichiana var. chinensis</name>
    <dbReference type="NCBI Taxonomy" id="29808"/>
    <lineage>
        <taxon>Eukaryota</taxon>
        <taxon>Viridiplantae</taxon>
        <taxon>Streptophyta</taxon>
        <taxon>Embryophyta</taxon>
        <taxon>Tracheophyta</taxon>
        <taxon>Spermatophyta</taxon>
        <taxon>Pinopsida</taxon>
        <taxon>Pinidae</taxon>
        <taxon>Conifers II</taxon>
        <taxon>Cupressales</taxon>
        <taxon>Taxaceae</taxon>
        <taxon>Taxus</taxon>
    </lineage>
</organism>
<keyword evidence="2" id="KW-1185">Reference proteome</keyword>
<evidence type="ECO:0000313" key="1">
    <source>
        <dbReference type="EMBL" id="KAH9324844.1"/>
    </source>
</evidence>
<accession>A0AA38LI37</accession>
<comment type="caution">
    <text evidence="1">The sequence shown here is derived from an EMBL/GenBank/DDBJ whole genome shotgun (WGS) entry which is preliminary data.</text>
</comment>
<dbReference type="Proteomes" id="UP000824469">
    <property type="component" value="Unassembled WGS sequence"/>
</dbReference>
<gene>
    <name evidence="1" type="ORF">KI387_005022</name>
</gene>